<dbReference type="Proteomes" id="UP000800040">
    <property type="component" value="Unassembled WGS sequence"/>
</dbReference>
<reference evidence="1" key="1">
    <citation type="submission" date="2020-01" db="EMBL/GenBank/DDBJ databases">
        <authorList>
            <consortium name="DOE Joint Genome Institute"/>
            <person name="Haridas S."/>
            <person name="Albert R."/>
            <person name="Binder M."/>
            <person name="Bloem J."/>
            <person name="Labutti K."/>
            <person name="Salamov A."/>
            <person name="Andreopoulos B."/>
            <person name="Baker S.E."/>
            <person name="Barry K."/>
            <person name="Bills G."/>
            <person name="Bluhm B.H."/>
            <person name="Cannon C."/>
            <person name="Castanera R."/>
            <person name="Culley D.E."/>
            <person name="Daum C."/>
            <person name="Ezra D."/>
            <person name="Gonzalez J.B."/>
            <person name="Henrissat B."/>
            <person name="Kuo A."/>
            <person name="Liang C."/>
            <person name="Lipzen A."/>
            <person name="Lutzoni F."/>
            <person name="Magnuson J."/>
            <person name="Mondo S."/>
            <person name="Nolan M."/>
            <person name="Ohm R."/>
            <person name="Pangilinan J."/>
            <person name="Park H.-J."/>
            <person name="Ramirez L."/>
            <person name="Alfaro M."/>
            <person name="Sun H."/>
            <person name="Tritt A."/>
            <person name="Yoshinaga Y."/>
            <person name="Zwiers L.-H."/>
            <person name="Turgeon B.G."/>
            <person name="Goodwin S.B."/>
            <person name="Spatafora J.W."/>
            <person name="Crous P.W."/>
            <person name="Grigoriev I.V."/>
        </authorList>
    </citation>
    <scope>NUCLEOTIDE SEQUENCE</scope>
    <source>
        <strain evidence="1">P77</strain>
    </source>
</reference>
<protein>
    <submittedName>
        <fullName evidence="1">Uncharacterized protein</fullName>
    </submittedName>
</protein>
<evidence type="ECO:0000313" key="1">
    <source>
        <dbReference type="EMBL" id="KAF1833037.1"/>
    </source>
</evidence>
<proteinExistence type="predicted"/>
<dbReference type="AlphaFoldDB" id="A0A6A5KCH5"/>
<gene>
    <name evidence="1" type="ORF">BDW02DRAFT_399852</name>
</gene>
<accession>A0A6A5KCH5</accession>
<dbReference type="OrthoDB" id="3660222at2759"/>
<sequence length="141" mass="16242">MSNAYLTMSLKSADLVALSQALYGSEHGFGERILALQMTSRSPRYRIEFPICCRYKDNIPSFTADRVVRETWDALCGFASEEPFLRVKLAHDGSSYYARVSVPGNMPVQEGRVEVRLSWREYDEVRMVLRRGVEWVKKKLV</sequence>
<keyword evidence="2" id="KW-1185">Reference proteome</keyword>
<name>A0A6A5KCH5_9PLEO</name>
<evidence type="ECO:0000313" key="2">
    <source>
        <dbReference type="Proteomes" id="UP000800040"/>
    </source>
</evidence>
<dbReference type="EMBL" id="ML975326">
    <property type="protein sequence ID" value="KAF1833037.1"/>
    <property type="molecule type" value="Genomic_DNA"/>
</dbReference>
<organism evidence="1 2">
    <name type="scientific">Decorospora gaudefroyi</name>
    <dbReference type="NCBI Taxonomy" id="184978"/>
    <lineage>
        <taxon>Eukaryota</taxon>
        <taxon>Fungi</taxon>
        <taxon>Dikarya</taxon>
        <taxon>Ascomycota</taxon>
        <taxon>Pezizomycotina</taxon>
        <taxon>Dothideomycetes</taxon>
        <taxon>Pleosporomycetidae</taxon>
        <taxon>Pleosporales</taxon>
        <taxon>Pleosporineae</taxon>
        <taxon>Pleosporaceae</taxon>
        <taxon>Decorospora</taxon>
    </lineage>
</organism>